<reference evidence="1" key="1">
    <citation type="submission" date="2021-02" db="EMBL/GenBank/DDBJ databases">
        <authorList>
            <person name="Syme A R."/>
            <person name="Syme A R."/>
            <person name="Moolhuijzen P."/>
        </authorList>
    </citation>
    <scope>NUCLEOTIDE SEQUENCE</scope>
    <source>
        <strain evidence="1">W1-1</strain>
    </source>
</reference>
<protein>
    <submittedName>
        <fullName evidence="1">Uncharacterized protein</fullName>
    </submittedName>
</protein>
<evidence type="ECO:0000313" key="1">
    <source>
        <dbReference type="EMBL" id="CAE7220490.1"/>
    </source>
</evidence>
<sequence length="106" mass="11363">MRSTIVSAVFAVLLASKQVLADAPVQVCTGPPVQGYTNAEPNWCETKPGNQGHMYCMQGITKTPDLDCSPPFDIPRYGLAYSGSKSKVDQQDCTVGSLTGKAWCAY</sequence>
<organism evidence="1 2">
    <name type="scientific">Pyrenophora teres f. teres</name>
    <dbReference type="NCBI Taxonomy" id="97479"/>
    <lineage>
        <taxon>Eukaryota</taxon>
        <taxon>Fungi</taxon>
        <taxon>Dikarya</taxon>
        <taxon>Ascomycota</taxon>
        <taxon>Pezizomycotina</taxon>
        <taxon>Dothideomycetes</taxon>
        <taxon>Pleosporomycetidae</taxon>
        <taxon>Pleosporales</taxon>
        <taxon>Pleosporineae</taxon>
        <taxon>Pleosporaceae</taxon>
        <taxon>Pyrenophora</taxon>
    </lineage>
</organism>
<name>A0A6S6WFX3_9PLEO</name>
<dbReference type="AlphaFoldDB" id="A0A6S6WFX3"/>
<dbReference type="EMBL" id="HG992988">
    <property type="protein sequence ID" value="CAE7220490.1"/>
    <property type="molecule type" value="Genomic_DNA"/>
</dbReference>
<gene>
    <name evidence="1" type="ORF">PTTW11_11318</name>
</gene>
<accession>A0A6S6WFX3</accession>
<proteinExistence type="predicted"/>
<dbReference type="Proteomes" id="UP000472372">
    <property type="component" value="Chromosome 12"/>
</dbReference>
<evidence type="ECO:0000313" key="2">
    <source>
        <dbReference type="Proteomes" id="UP000472372"/>
    </source>
</evidence>